<dbReference type="EMBL" id="CAJFDH010000003">
    <property type="protein sequence ID" value="CAD5213765.1"/>
    <property type="molecule type" value="Genomic_DNA"/>
</dbReference>
<dbReference type="Proteomes" id="UP000614601">
    <property type="component" value="Unassembled WGS sequence"/>
</dbReference>
<organism evidence="2 3">
    <name type="scientific">Bursaphelenchus okinawaensis</name>
    <dbReference type="NCBI Taxonomy" id="465554"/>
    <lineage>
        <taxon>Eukaryota</taxon>
        <taxon>Metazoa</taxon>
        <taxon>Ecdysozoa</taxon>
        <taxon>Nematoda</taxon>
        <taxon>Chromadorea</taxon>
        <taxon>Rhabditida</taxon>
        <taxon>Tylenchina</taxon>
        <taxon>Tylenchomorpha</taxon>
        <taxon>Aphelenchoidea</taxon>
        <taxon>Aphelenchoididae</taxon>
        <taxon>Bursaphelenchus</taxon>
    </lineage>
</organism>
<gene>
    <name evidence="2" type="ORF">BOKJ2_LOCUS5256</name>
</gene>
<evidence type="ECO:0000313" key="3">
    <source>
        <dbReference type="Proteomes" id="UP000614601"/>
    </source>
</evidence>
<feature type="region of interest" description="Disordered" evidence="1">
    <location>
        <begin position="16"/>
        <end position="50"/>
    </location>
</feature>
<sequence length="183" mass="20738">MSRTDFIILVDIPETSPSSRHYRPYQNSQYPQQQQPALNPNFQEFPYADRRASLSRQYSGDTDYFQLIDDLINEDRQSGDNPSVLKNELESTHSVQPEQRIPEQPSGRSAYFRHERESMKPSTSTSKTPKEEPGPSGTALVRAAALKLEPESSNAFKLLMNQQQVAGNAYNTLLGRYGLAVVW</sequence>
<feature type="region of interest" description="Disordered" evidence="1">
    <location>
        <begin position="74"/>
        <end position="138"/>
    </location>
</feature>
<feature type="compositionally biased region" description="Low complexity" evidence="1">
    <location>
        <begin position="24"/>
        <end position="43"/>
    </location>
</feature>
<evidence type="ECO:0000313" key="2">
    <source>
        <dbReference type="EMBL" id="CAD5213765.1"/>
    </source>
</evidence>
<dbReference type="Proteomes" id="UP000783686">
    <property type="component" value="Unassembled WGS sequence"/>
</dbReference>
<dbReference type="EMBL" id="CAJFCW020000003">
    <property type="protein sequence ID" value="CAG9101525.1"/>
    <property type="molecule type" value="Genomic_DNA"/>
</dbReference>
<dbReference type="AlphaFoldDB" id="A0A811KD91"/>
<reference evidence="2" key="1">
    <citation type="submission" date="2020-09" db="EMBL/GenBank/DDBJ databases">
        <authorList>
            <person name="Kikuchi T."/>
        </authorList>
    </citation>
    <scope>NUCLEOTIDE SEQUENCE</scope>
    <source>
        <strain evidence="2">SH1</strain>
    </source>
</reference>
<evidence type="ECO:0000256" key="1">
    <source>
        <dbReference type="SAM" id="MobiDB-lite"/>
    </source>
</evidence>
<keyword evidence="3" id="KW-1185">Reference proteome</keyword>
<accession>A0A811KD91</accession>
<proteinExistence type="predicted"/>
<comment type="caution">
    <text evidence="2">The sequence shown here is derived from an EMBL/GenBank/DDBJ whole genome shotgun (WGS) entry which is preliminary data.</text>
</comment>
<name>A0A811KD91_9BILA</name>
<dbReference type="OrthoDB" id="10599433at2759"/>
<protein>
    <submittedName>
        <fullName evidence="2">Uncharacterized protein</fullName>
    </submittedName>
</protein>